<keyword evidence="8 9" id="KW-0472">Membrane</keyword>
<dbReference type="SUPFAM" id="SSF56655">
    <property type="entry name" value="Carbohydrate phosphatase"/>
    <property type="match status" value="1"/>
</dbReference>
<dbReference type="Gene3D" id="3.30.540.10">
    <property type="entry name" value="Fructose-1,6-Bisphosphatase, subunit A, domain 1"/>
    <property type="match status" value="1"/>
</dbReference>
<dbReference type="InterPro" id="IPR006240">
    <property type="entry name" value="CysQ"/>
</dbReference>
<reference evidence="11" key="1">
    <citation type="journal article" date="2019" name="Int. J. Syst. Evol. Microbiol.">
        <title>The Global Catalogue of Microorganisms (GCM) 10K type strain sequencing project: providing services to taxonomists for standard genome sequencing and annotation.</title>
        <authorList>
            <consortium name="The Broad Institute Genomics Platform"/>
            <consortium name="The Broad Institute Genome Sequencing Center for Infectious Disease"/>
            <person name="Wu L."/>
            <person name="Ma J."/>
        </authorList>
    </citation>
    <scope>NUCLEOTIDE SEQUENCE [LARGE SCALE GENOMIC DNA]</scope>
    <source>
        <strain evidence="11">KCTC 52438</strain>
    </source>
</reference>
<dbReference type="PROSITE" id="PS00629">
    <property type="entry name" value="IMP_1"/>
    <property type="match status" value="1"/>
</dbReference>
<keyword evidence="5 9" id="KW-0479">Metal-binding</keyword>
<dbReference type="InterPro" id="IPR050725">
    <property type="entry name" value="CysQ/Inositol_MonoPase"/>
</dbReference>
<dbReference type="PANTHER" id="PTHR43028">
    <property type="entry name" value="3'(2'),5'-BISPHOSPHATE NUCLEOTIDASE 1"/>
    <property type="match status" value="1"/>
</dbReference>
<comment type="similarity">
    <text evidence="2 9">Belongs to the inositol monophosphatase superfamily. CysQ family.</text>
</comment>
<evidence type="ECO:0000313" key="10">
    <source>
        <dbReference type="EMBL" id="MFC3150624.1"/>
    </source>
</evidence>
<dbReference type="InterPro" id="IPR020583">
    <property type="entry name" value="Inositol_monoP_metal-BS"/>
</dbReference>
<dbReference type="PROSITE" id="PS00630">
    <property type="entry name" value="IMP_2"/>
    <property type="match status" value="1"/>
</dbReference>
<feature type="binding site" evidence="9">
    <location>
        <position position="70"/>
    </location>
    <ligand>
        <name>Mg(2+)</name>
        <dbReference type="ChEBI" id="CHEBI:18420"/>
        <label>1</label>
    </ligand>
</feature>
<evidence type="ECO:0000256" key="9">
    <source>
        <dbReference type="HAMAP-Rule" id="MF_02095"/>
    </source>
</evidence>
<organism evidence="10 11">
    <name type="scientific">Litoribrevibacter euphylliae</name>
    <dbReference type="NCBI Taxonomy" id="1834034"/>
    <lineage>
        <taxon>Bacteria</taxon>
        <taxon>Pseudomonadati</taxon>
        <taxon>Pseudomonadota</taxon>
        <taxon>Gammaproteobacteria</taxon>
        <taxon>Oceanospirillales</taxon>
        <taxon>Oceanospirillaceae</taxon>
        <taxon>Litoribrevibacter</taxon>
    </lineage>
</organism>
<comment type="caution">
    <text evidence="10">The sequence shown here is derived from an EMBL/GenBank/DDBJ whole genome shotgun (WGS) entry which is preliminary data.</text>
</comment>
<dbReference type="EMBL" id="JBHRSZ010000002">
    <property type="protein sequence ID" value="MFC3150624.1"/>
    <property type="molecule type" value="Genomic_DNA"/>
</dbReference>
<proteinExistence type="inferred from homology"/>
<comment type="subcellular location">
    <subcellularLocation>
        <location evidence="9">Cell inner membrane</location>
        <topology evidence="9">Peripheral membrane protein</topology>
        <orientation evidence="9">Cytoplasmic side</orientation>
    </subcellularLocation>
</comment>
<feature type="binding site" evidence="9">
    <location>
        <position position="70"/>
    </location>
    <ligand>
        <name>substrate</name>
    </ligand>
</feature>
<feature type="binding site" evidence="9">
    <location>
        <position position="92"/>
    </location>
    <ligand>
        <name>Mg(2+)</name>
        <dbReference type="ChEBI" id="CHEBI:18420"/>
        <label>1</label>
    </ligand>
</feature>
<dbReference type="PANTHER" id="PTHR43028:SF5">
    <property type="entry name" value="3'(2'),5'-BISPHOSPHATE NUCLEOTIDASE 1"/>
    <property type="match status" value="1"/>
</dbReference>
<protein>
    <recommendedName>
        <fullName evidence="9">3'(2'),5'-bisphosphate nucleotidase CysQ</fullName>
        <ecNumber evidence="9">3.1.3.7</ecNumber>
    </recommendedName>
    <alternativeName>
        <fullName evidence="9">3'(2'),5-bisphosphonucleoside 3'(2')-phosphohydrolase</fullName>
    </alternativeName>
    <alternativeName>
        <fullName evidence="9">3'-phosphoadenosine 5'-phosphate phosphatase</fullName>
        <shortName evidence="9">PAP phosphatase</shortName>
    </alternativeName>
</protein>
<dbReference type="EC" id="3.1.3.7" evidence="9"/>
<dbReference type="Gene3D" id="3.40.190.80">
    <property type="match status" value="1"/>
</dbReference>
<accession>A0ABV7HD55</accession>
<keyword evidence="7 9" id="KW-0460">Magnesium</keyword>
<feature type="binding site" evidence="9">
    <location>
        <position position="215"/>
    </location>
    <ligand>
        <name>substrate</name>
    </ligand>
</feature>
<feature type="binding site" evidence="9">
    <location>
        <begin position="92"/>
        <end position="95"/>
    </location>
    <ligand>
        <name>substrate</name>
    </ligand>
</feature>
<evidence type="ECO:0000256" key="6">
    <source>
        <dbReference type="ARBA" id="ARBA00022801"/>
    </source>
</evidence>
<feature type="binding site" evidence="9">
    <location>
        <position position="215"/>
    </location>
    <ligand>
        <name>Mg(2+)</name>
        <dbReference type="ChEBI" id="CHEBI:18420"/>
        <label>2</label>
    </ligand>
</feature>
<sequence length="262" mass="28548">MNDVITKETLDIVTAIAKQAGDTIMGIYHKDFSVYEKSDESPLTEADLAAHKIICEGLAKAFPDLPILSEESVTVSYEDRKGWDVFWLVDPLDGTKEFIKKNDEFTVNIALIVNGAPVLGVVYAPALDTVYAGAQGLGAIKIVDDQVSDIAVKTAPDDSWALVGSRSHRGEHMDNYLKSFSNYEFISKGSSLKLCMVAEGVADLYPRLGPTSEWDTAAAHAVVVAAGGVVNDQEGKPLQYNKENILNPWFFVHSADIEIPKL</sequence>
<comment type="cofactor">
    <cofactor evidence="9">
        <name>Mg(2+)</name>
        <dbReference type="ChEBI" id="CHEBI:18420"/>
    </cofactor>
</comment>
<feature type="binding site" evidence="9">
    <location>
        <position position="93"/>
    </location>
    <ligand>
        <name>Mg(2+)</name>
        <dbReference type="ChEBI" id="CHEBI:18420"/>
        <label>2</label>
    </ligand>
</feature>
<dbReference type="InterPro" id="IPR000760">
    <property type="entry name" value="Inositol_monophosphatase-like"/>
</dbReference>
<gene>
    <name evidence="9 10" type="primary">cysQ</name>
    <name evidence="10" type="ORF">ACFOEK_06280</name>
</gene>
<dbReference type="HAMAP" id="MF_02095">
    <property type="entry name" value="CysQ"/>
    <property type="match status" value="1"/>
</dbReference>
<dbReference type="PRINTS" id="PR00377">
    <property type="entry name" value="IMPHPHTASES"/>
</dbReference>
<keyword evidence="6 9" id="KW-0378">Hydrolase</keyword>
<feature type="binding site" evidence="9">
    <location>
        <position position="90"/>
    </location>
    <ligand>
        <name>Mg(2+)</name>
        <dbReference type="ChEBI" id="CHEBI:18420"/>
        <label>1</label>
    </ligand>
</feature>
<feature type="binding site" evidence="9">
    <location>
        <position position="90"/>
    </location>
    <ligand>
        <name>Mg(2+)</name>
        <dbReference type="ChEBI" id="CHEBI:18420"/>
        <label>2</label>
    </ligand>
</feature>
<dbReference type="RefSeq" id="WP_386717759.1">
    <property type="nucleotide sequence ID" value="NZ_JBHRSZ010000002.1"/>
</dbReference>
<comment type="catalytic activity">
    <reaction evidence="1 9">
        <text>adenosine 3',5'-bisphosphate + H2O = AMP + phosphate</text>
        <dbReference type="Rhea" id="RHEA:10040"/>
        <dbReference type="ChEBI" id="CHEBI:15377"/>
        <dbReference type="ChEBI" id="CHEBI:43474"/>
        <dbReference type="ChEBI" id="CHEBI:58343"/>
        <dbReference type="ChEBI" id="CHEBI:456215"/>
        <dbReference type="EC" id="3.1.3.7"/>
    </reaction>
</comment>
<name>A0ABV7HD55_9GAMM</name>
<evidence type="ECO:0000256" key="4">
    <source>
        <dbReference type="ARBA" id="ARBA00022519"/>
    </source>
</evidence>
<keyword evidence="4 9" id="KW-0997">Cell inner membrane</keyword>
<evidence type="ECO:0000256" key="7">
    <source>
        <dbReference type="ARBA" id="ARBA00022842"/>
    </source>
</evidence>
<dbReference type="InterPro" id="IPR020550">
    <property type="entry name" value="Inositol_monophosphatase_CS"/>
</dbReference>
<evidence type="ECO:0000313" key="11">
    <source>
        <dbReference type="Proteomes" id="UP001595476"/>
    </source>
</evidence>
<dbReference type="Pfam" id="PF00459">
    <property type="entry name" value="Inositol_P"/>
    <property type="match status" value="1"/>
</dbReference>
<comment type="function">
    <text evidence="9">Converts adenosine-3',5'-bisphosphate (PAP) to AMP.</text>
</comment>
<evidence type="ECO:0000256" key="3">
    <source>
        <dbReference type="ARBA" id="ARBA00022475"/>
    </source>
</evidence>
<dbReference type="GO" id="GO:0008441">
    <property type="term" value="F:3'(2'),5'-bisphosphate nucleotidase activity"/>
    <property type="evidence" value="ECO:0007669"/>
    <property type="project" value="UniProtKB-EC"/>
</dbReference>
<evidence type="ECO:0000256" key="2">
    <source>
        <dbReference type="ARBA" id="ARBA00005289"/>
    </source>
</evidence>
<keyword evidence="11" id="KW-1185">Reference proteome</keyword>
<dbReference type="Proteomes" id="UP001595476">
    <property type="component" value="Unassembled WGS sequence"/>
</dbReference>
<evidence type="ECO:0000256" key="1">
    <source>
        <dbReference type="ARBA" id="ARBA00001625"/>
    </source>
</evidence>
<dbReference type="NCBIfam" id="TIGR01331">
    <property type="entry name" value="bisphos_cysQ"/>
    <property type="match status" value="1"/>
</dbReference>
<dbReference type="CDD" id="cd01638">
    <property type="entry name" value="CysQ"/>
    <property type="match status" value="1"/>
</dbReference>
<keyword evidence="3 9" id="KW-1003">Cell membrane</keyword>
<evidence type="ECO:0000256" key="5">
    <source>
        <dbReference type="ARBA" id="ARBA00022723"/>
    </source>
</evidence>
<evidence type="ECO:0000256" key="8">
    <source>
        <dbReference type="ARBA" id="ARBA00023136"/>
    </source>
</evidence>